<gene>
    <name evidence="2" type="ordered locus">Cyan7425_2812</name>
</gene>
<feature type="transmembrane region" description="Helical" evidence="1">
    <location>
        <begin position="23"/>
        <end position="42"/>
    </location>
</feature>
<protein>
    <recommendedName>
        <fullName evidence="3">DUF2834 domain-containing protein</fullName>
    </recommendedName>
</protein>
<feature type="transmembrane region" description="Helical" evidence="1">
    <location>
        <begin position="95"/>
        <end position="116"/>
    </location>
</feature>
<evidence type="ECO:0000256" key="1">
    <source>
        <dbReference type="SAM" id="Phobius"/>
    </source>
</evidence>
<dbReference type="KEGG" id="cyn:Cyan7425_2812"/>
<dbReference type="PANTHER" id="PTHR36009">
    <property type="match status" value="1"/>
</dbReference>
<dbReference type="eggNOG" id="ENOG502ZEHQ">
    <property type="taxonomic scope" value="Bacteria"/>
</dbReference>
<keyword evidence="1" id="KW-0472">Membrane</keyword>
<reference evidence="2" key="1">
    <citation type="submission" date="2009-01" db="EMBL/GenBank/DDBJ databases">
        <title>Complete sequence of chromosome Cyanothece sp. PCC 7425.</title>
        <authorList>
            <consortium name="US DOE Joint Genome Institute"/>
            <person name="Lucas S."/>
            <person name="Copeland A."/>
            <person name="Lapidus A."/>
            <person name="Glavina del Rio T."/>
            <person name="Dalin E."/>
            <person name="Tice H."/>
            <person name="Bruce D."/>
            <person name="Goodwin L."/>
            <person name="Pitluck S."/>
            <person name="Sims D."/>
            <person name="Meineke L."/>
            <person name="Brettin T."/>
            <person name="Detter J.C."/>
            <person name="Han C."/>
            <person name="Larimer F."/>
            <person name="Land M."/>
            <person name="Hauser L."/>
            <person name="Kyrpides N."/>
            <person name="Ovchinnikova G."/>
            <person name="Liberton M."/>
            <person name="Stoeckel J."/>
            <person name="Banerjee A."/>
            <person name="Singh A."/>
            <person name="Page L."/>
            <person name="Sato H."/>
            <person name="Zhao L."/>
            <person name="Sherman L."/>
            <person name="Pakrasi H."/>
            <person name="Richardson P."/>
        </authorList>
    </citation>
    <scope>NUCLEOTIDE SEQUENCE</scope>
    <source>
        <strain evidence="2">PCC 7425</strain>
    </source>
</reference>
<feature type="transmembrane region" description="Helical" evidence="1">
    <location>
        <begin position="62"/>
        <end position="83"/>
    </location>
</feature>
<dbReference type="AlphaFoldDB" id="B8HKG7"/>
<proteinExistence type="predicted"/>
<evidence type="ECO:0000313" key="2">
    <source>
        <dbReference type="EMBL" id="ACL45158.1"/>
    </source>
</evidence>
<name>B8HKG7_CYAP4</name>
<keyword evidence="1" id="KW-0812">Transmembrane</keyword>
<feature type="transmembrane region" description="Helical" evidence="1">
    <location>
        <begin position="167"/>
        <end position="187"/>
    </location>
</feature>
<feature type="transmembrane region" description="Helical" evidence="1">
    <location>
        <begin position="136"/>
        <end position="155"/>
    </location>
</feature>
<dbReference type="EMBL" id="CP001344">
    <property type="protein sequence ID" value="ACL45158.1"/>
    <property type="molecule type" value="Genomic_DNA"/>
</dbReference>
<keyword evidence="1" id="KW-1133">Transmembrane helix</keyword>
<organism evidence="2">
    <name type="scientific">Cyanothece sp. (strain PCC 7425 / ATCC 29141)</name>
    <dbReference type="NCBI Taxonomy" id="395961"/>
    <lineage>
        <taxon>Bacteria</taxon>
        <taxon>Bacillati</taxon>
        <taxon>Cyanobacteriota</taxon>
        <taxon>Cyanophyceae</taxon>
        <taxon>Gomontiellales</taxon>
        <taxon>Cyanothecaceae</taxon>
        <taxon>Cyanothece</taxon>
    </lineage>
</organism>
<dbReference type="STRING" id="395961.Cyan7425_2812"/>
<dbReference type="HOGENOM" id="CLU_065697_1_1_3"/>
<dbReference type="PANTHER" id="PTHR36009:SF3">
    <property type="entry name" value="TRANSMEMBRANE PROTEIN"/>
    <property type="match status" value="1"/>
</dbReference>
<accession>B8HKG7</accession>
<feature type="transmembrane region" description="Helical" evidence="1">
    <location>
        <begin position="207"/>
        <end position="225"/>
    </location>
</feature>
<sequence>MSNMIAQQTRDASQETWSWLRRLVLWVIWIGFVAYTLYLAPLDRPSTWEFGRQLLSLQWQAINAYLLAIFCLMGVWPLIYACLMFADGRMQPVRAWPCFVGANFAGIICLLPYLLFRRRNGLFQGEKDWWLEILDQRITGILLLLATIGLMAYALAVGDWPSFVQQFHTKAFTHLITLDFCLMGLIFPITTLFDDDMARRGIHNSKVFWSVALVPLFGPLLYLCFRPSLKQSRVENPSL</sequence>
<evidence type="ECO:0008006" key="3">
    <source>
        <dbReference type="Google" id="ProtNLM"/>
    </source>
</evidence>